<evidence type="ECO:0000256" key="1">
    <source>
        <dbReference type="ARBA" id="ARBA00004236"/>
    </source>
</evidence>
<dbReference type="SMART" id="SM00283">
    <property type="entry name" value="MA"/>
    <property type="match status" value="1"/>
</dbReference>
<dbReference type="SUPFAM" id="SSF58104">
    <property type="entry name" value="Methyl-accepting chemotaxis protein (MCP) signaling domain"/>
    <property type="match status" value="1"/>
</dbReference>
<evidence type="ECO:0000256" key="7">
    <source>
        <dbReference type="SAM" id="Phobius"/>
    </source>
</evidence>
<evidence type="ECO:0000313" key="11">
    <source>
        <dbReference type="Proteomes" id="UP001597120"/>
    </source>
</evidence>
<evidence type="ECO:0000256" key="6">
    <source>
        <dbReference type="PROSITE-ProRule" id="PRU00284"/>
    </source>
</evidence>
<gene>
    <name evidence="10" type="ORF">ACFQ03_17145</name>
</gene>
<dbReference type="Gene3D" id="1.10.287.950">
    <property type="entry name" value="Methyl-accepting chemotaxis protein"/>
    <property type="match status" value="1"/>
</dbReference>
<dbReference type="PROSITE" id="PS50885">
    <property type="entry name" value="HAMP"/>
    <property type="match status" value="1"/>
</dbReference>
<accession>A0ABW3DBI7</accession>
<dbReference type="SMART" id="SM00304">
    <property type="entry name" value="HAMP"/>
    <property type="match status" value="1"/>
</dbReference>
<feature type="transmembrane region" description="Helical" evidence="7">
    <location>
        <begin position="9"/>
        <end position="30"/>
    </location>
</feature>
<evidence type="ECO:0000313" key="10">
    <source>
        <dbReference type="EMBL" id="MFD0870870.1"/>
    </source>
</evidence>
<keyword evidence="7" id="KW-1133">Transmembrane helix</keyword>
<dbReference type="PANTHER" id="PTHR32089:SF112">
    <property type="entry name" value="LYSOZYME-LIKE PROTEIN-RELATED"/>
    <property type="match status" value="1"/>
</dbReference>
<comment type="similarity">
    <text evidence="5">Belongs to the methyl-accepting chemotaxis (MCP) protein family.</text>
</comment>
<protein>
    <submittedName>
        <fullName evidence="10">Methyl-accepting chemotaxis protein</fullName>
    </submittedName>
</protein>
<evidence type="ECO:0000256" key="2">
    <source>
        <dbReference type="ARBA" id="ARBA00022475"/>
    </source>
</evidence>
<dbReference type="CDD" id="cd06225">
    <property type="entry name" value="HAMP"/>
    <property type="match status" value="1"/>
</dbReference>
<keyword evidence="2" id="KW-1003">Cell membrane</keyword>
<dbReference type="PROSITE" id="PS50111">
    <property type="entry name" value="CHEMOTAXIS_TRANSDUC_2"/>
    <property type="match status" value="1"/>
</dbReference>
<evidence type="ECO:0000256" key="4">
    <source>
        <dbReference type="ARBA" id="ARBA00023224"/>
    </source>
</evidence>
<evidence type="ECO:0000256" key="5">
    <source>
        <dbReference type="ARBA" id="ARBA00029447"/>
    </source>
</evidence>
<feature type="transmembrane region" description="Helical" evidence="7">
    <location>
        <begin position="42"/>
        <end position="64"/>
    </location>
</feature>
<keyword evidence="3 7" id="KW-0472">Membrane</keyword>
<reference evidence="11" key="1">
    <citation type="journal article" date="2019" name="Int. J. Syst. Evol. Microbiol.">
        <title>The Global Catalogue of Microorganisms (GCM) 10K type strain sequencing project: providing services to taxonomists for standard genome sequencing and annotation.</title>
        <authorList>
            <consortium name="The Broad Institute Genomics Platform"/>
            <consortium name="The Broad Institute Genome Sequencing Center for Infectious Disease"/>
            <person name="Wu L."/>
            <person name="Ma J."/>
        </authorList>
    </citation>
    <scope>NUCLEOTIDE SEQUENCE [LARGE SCALE GENOMIC DNA]</scope>
    <source>
        <strain evidence="11">CCUG 57263</strain>
    </source>
</reference>
<dbReference type="Pfam" id="PF00672">
    <property type="entry name" value="HAMP"/>
    <property type="match status" value="1"/>
</dbReference>
<feature type="domain" description="HAMP" evidence="9">
    <location>
        <begin position="65"/>
        <end position="118"/>
    </location>
</feature>
<dbReference type="Pfam" id="PF00015">
    <property type="entry name" value="MCPsignal"/>
    <property type="match status" value="1"/>
</dbReference>
<evidence type="ECO:0000256" key="3">
    <source>
        <dbReference type="ARBA" id="ARBA00023136"/>
    </source>
</evidence>
<feature type="domain" description="Methyl-accepting transducer" evidence="8">
    <location>
        <begin position="137"/>
        <end position="408"/>
    </location>
</feature>
<comment type="caution">
    <text evidence="10">The sequence shown here is derived from an EMBL/GenBank/DDBJ whole genome shotgun (WGS) entry which is preliminary data.</text>
</comment>
<dbReference type="EMBL" id="JBHTIU010000062">
    <property type="protein sequence ID" value="MFD0870870.1"/>
    <property type="molecule type" value="Genomic_DNA"/>
</dbReference>
<comment type="subcellular location">
    <subcellularLocation>
        <location evidence="1">Cell membrane</location>
    </subcellularLocation>
</comment>
<name>A0ABW3DBI7_9BACL</name>
<organism evidence="10 11">
    <name type="scientific">Paenibacillus residui</name>
    <dbReference type="NCBI Taxonomy" id="629724"/>
    <lineage>
        <taxon>Bacteria</taxon>
        <taxon>Bacillati</taxon>
        <taxon>Bacillota</taxon>
        <taxon>Bacilli</taxon>
        <taxon>Bacillales</taxon>
        <taxon>Paenibacillaceae</taxon>
        <taxon>Paenibacillus</taxon>
    </lineage>
</organism>
<keyword evidence="7" id="KW-0812">Transmembrane</keyword>
<dbReference type="InterPro" id="IPR004089">
    <property type="entry name" value="MCPsignal_dom"/>
</dbReference>
<dbReference type="RefSeq" id="WP_379289640.1">
    <property type="nucleotide sequence ID" value="NZ_JBHTIU010000062.1"/>
</dbReference>
<sequence>MRFGIVKKMVLGITLVSLTTYGTSALFIFVLKDIIAGGMSDWLYISIILGLGVFWTGFLGWIAANWLIKPLLKLTEAVNEAATGNLQVTMPVHHSRDELSALSQSFNKMVMNLKQMIAEVSNNVQFTNQNAAALSGAITQAAHQVETIASTIDDIAQGVEKQEKSTLSTFNSVERITQAAEDVSEKARSASNLAKDMVGAIEESGEVVHTLVNGLFDLAKANQQTIELVRELDRNAIEIGNISQVVGDISDQTHLLALNASIESARAGEHGAGFAVVAGEIRKLAEQSSAAVSSINDLIQQIQKHVANVVTNITNQVQMVEYESSKGERVKEALNRITTATHETSVSVDRIAEVVTDQVRQIENTLEETREIAKIVKVISEGAKQVALSTQEQTAVMQEIASSSEVLKEHADSLNDKVKVFHL</sequence>
<dbReference type="Gene3D" id="6.10.340.10">
    <property type="match status" value="1"/>
</dbReference>
<keyword evidence="11" id="KW-1185">Reference proteome</keyword>
<evidence type="ECO:0000259" key="9">
    <source>
        <dbReference type="PROSITE" id="PS50885"/>
    </source>
</evidence>
<keyword evidence="4 6" id="KW-0807">Transducer</keyword>
<dbReference type="InterPro" id="IPR003660">
    <property type="entry name" value="HAMP_dom"/>
</dbReference>
<dbReference type="PANTHER" id="PTHR32089">
    <property type="entry name" value="METHYL-ACCEPTING CHEMOTAXIS PROTEIN MCPB"/>
    <property type="match status" value="1"/>
</dbReference>
<dbReference type="Proteomes" id="UP001597120">
    <property type="component" value="Unassembled WGS sequence"/>
</dbReference>
<evidence type="ECO:0000259" key="8">
    <source>
        <dbReference type="PROSITE" id="PS50111"/>
    </source>
</evidence>
<proteinExistence type="inferred from homology"/>